<organism evidence="1 2">
    <name type="scientific">Curtobacterium citreum</name>
    <dbReference type="NCBI Taxonomy" id="2036"/>
    <lineage>
        <taxon>Bacteria</taxon>
        <taxon>Bacillati</taxon>
        <taxon>Actinomycetota</taxon>
        <taxon>Actinomycetes</taxon>
        <taxon>Micrococcales</taxon>
        <taxon>Microbacteriaceae</taxon>
        <taxon>Curtobacterium</taxon>
    </lineage>
</organism>
<protein>
    <submittedName>
        <fullName evidence="1">Uncharacterized protein</fullName>
    </submittedName>
</protein>
<keyword evidence="2" id="KW-1185">Reference proteome</keyword>
<dbReference type="EMBL" id="JANVAD010000001">
    <property type="protein sequence ID" value="MCS6521317.1"/>
    <property type="molecule type" value="Genomic_DNA"/>
</dbReference>
<comment type="caution">
    <text evidence="1">The sequence shown here is derived from an EMBL/GenBank/DDBJ whole genome shotgun (WGS) entry which is preliminary data.</text>
</comment>
<dbReference type="RefSeq" id="WP_188868853.1">
    <property type="nucleotide sequence ID" value="NZ_BMNV01000004.1"/>
</dbReference>
<accession>A0ABT2HDS1</accession>
<gene>
    <name evidence="1" type="ORF">NYQ28_01910</name>
</gene>
<reference evidence="1 2" key="1">
    <citation type="submission" date="2022-08" db="EMBL/GenBank/DDBJ databases">
        <title>Taxonomy of Curtobacterium flaccumfaciens.</title>
        <authorList>
            <person name="Osdaghi E."/>
            <person name="Taghavi S.M."/>
            <person name="Hamidizade M."/>
            <person name="Abachi H."/>
            <person name="Fazliarab A."/>
            <person name="Baeyen S."/>
            <person name="Portier P."/>
            <person name="Van Vaerenbergh J."/>
            <person name="Jacques M.-A."/>
        </authorList>
    </citation>
    <scope>NUCLEOTIDE SEQUENCE [LARGE SCALE GENOMIC DNA]</scope>
    <source>
        <strain evidence="1 2">LMG8786T</strain>
    </source>
</reference>
<evidence type="ECO:0000313" key="2">
    <source>
        <dbReference type="Proteomes" id="UP001652264"/>
    </source>
</evidence>
<evidence type="ECO:0000313" key="1">
    <source>
        <dbReference type="EMBL" id="MCS6521317.1"/>
    </source>
</evidence>
<name>A0ABT2HDS1_9MICO</name>
<proteinExistence type="predicted"/>
<dbReference type="Proteomes" id="UP001652264">
    <property type="component" value="Unassembled WGS sequence"/>
</dbReference>
<sequence>MHVTIQVAALETSEAEVEQLAKNIMRLSQDQLPALQWVAVQTADGRLLEQTTRLAPGQ</sequence>